<keyword evidence="1" id="KW-0472">Membrane</keyword>
<keyword evidence="1" id="KW-1133">Transmembrane helix</keyword>
<keyword evidence="3" id="KW-1185">Reference proteome</keyword>
<dbReference type="EMBL" id="BTCL01000032">
    <property type="protein sequence ID" value="GMK48635.1"/>
    <property type="molecule type" value="Genomic_DNA"/>
</dbReference>
<dbReference type="RefSeq" id="WP_317982146.1">
    <property type="nucleotide sequence ID" value="NZ_BTCL01000032.1"/>
</dbReference>
<comment type="caution">
    <text evidence="2">The sequence shown here is derived from an EMBL/GenBank/DDBJ whole genome shotgun (WGS) entry which is preliminary data.</text>
</comment>
<protein>
    <submittedName>
        <fullName evidence="2">Uncharacterized protein</fullName>
    </submittedName>
</protein>
<reference evidence="2 3" key="1">
    <citation type="submission" date="2023-05" db="EMBL/GenBank/DDBJ databases">
        <title>Draft genome of Paenibacillus sp. CCS26.</title>
        <authorList>
            <person name="Akita H."/>
            <person name="Shinto Y."/>
            <person name="Kimura Z."/>
        </authorList>
    </citation>
    <scope>NUCLEOTIDE SEQUENCE [LARGE SCALE GENOMIC DNA]</scope>
    <source>
        <strain evidence="2 3">CCS26</strain>
    </source>
</reference>
<feature type="transmembrane region" description="Helical" evidence="1">
    <location>
        <begin position="41"/>
        <end position="63"/>
    </location>
</feature>
<evidence type="ECO:0000313" key="3">
    <source>
        <dbReference type="Proteomes" id="UP001285921"/>
    </source>
</evidence>
<sequence>MDNQPCKHAVRNPSGLKNIFAMTVLCSLFLVSTLRGKDDDAVLYVPAIAVFCFCAAVLLWSLYRVLQKPIDLCLQGDALLLNGAAITPEQIKVIMIRRDSVHPIIGIKPYGARIVPVRMCFRYVNKEEQGFADIADWAKRNNVNVDYGLFFRWI</sequence>
<name>A0ABQ6NU75_9BACL</name>
<gene>
    <name evidence="2" type="ORF">PghCCS26_57650</name>
</gene>
<keyword evidence="1" id="KW-0812">Transmembrane</keyword>
<feature type="transmembrane region" description="Helical" evidence="1">
    <location>
        <begin position="15"/>
        <end position="34"/>
    </location>
</feature>
<proteinExistence type="predicted"/>
<evidence type="ECO:0000256" key="1">
    <source>
        <dbReference type="SAM" id="Phobius"/>
    </source>
</evidence>
<accession>A0ABQ6NU75</accession>
<organism evidence="2 3">
    <name type="scientific">Paenibacillus glycanilyticus</name>
    <dbReference type="NCBI Taxonomy" id="126569"/>
    <lineage>
        <taxon>Bacteria</taxon>
        <taxon>Bacillati</taxon>
        <taxon>Bacillota</taxon>
        <taxon>Bacilli</taxon>
        <taxon>Bacillales</taxon>
        <taxon>Paenibacillaceae</taxon>
        <taxon>Paenibacillus</taxon>
    </lineage>
</organism>
<dbReference type="Proteomes" id="UP001285921">
    <property type="component" value="Unassembled WGS sequence"/>
</dbReference>
<evidence type="ECO:0000313" key="2">
    <source>
        <dbReference type="EMBL" id="GMK48635.1"/>
    </source>
</evidence>